<dbReference type="InterPro" id="IPR003593">
    <property type="entry name" value="AAA+_ATPase"/>
</dbReference>
<dbReference type="GO" id="GO:0005524">
    <property type="term" value="F:ATP binding"/>
    <property type="evidence" value="ECO:0007669"/>
    <property type="project" value="UniProtKB-KW"/>
</dbReference>
<dbReference type="SUPFAM" id="SSF52540">
    <property type="entry name" value="P-loop containing nucleoside triphosphate hydrolases"/>
    <property type="match status" value="1"/>
</dbReference>
<evidence type="ECO:0000259" key="4">
    <source>
        <dbReference type="PROSITE" id="PS50893"/>
    </source>
</evidence>
<dbReference type="InterPro" id="IPR003439">
    <property type="entry name" value="ABC_transporter-like_ATP-bd"/>
</dbReference>
<dbReference type="Pfam" id="PF00005">
    <property type="entry name" value="ABC_tran"/>
    <property type="match status" value="1"/>
</dbReference>
<keyword evidence="2" id="KW-0547">Nucleotide-binding</keyword>
<protein>
    <submittedName>
        <fullName evidence="5">ABC transporter ATP-binding protein</fullName>
    </submittedName>
</protein>
<dbReference type="PANTHER" id="PTHR45772">
    <property type="entry name" value="CONSERVED COMPONENT OF ABC TRANSPORTER FOR NATURAL AMINO ACIDS-RELATED"/>
    <property type="match status" value="1"/>
</dbReference>
<dbReference type="CDD" id="cd03219">
    <property type="entry name" value="ABC_Mj1267_LivG_branched"/>
    <property type="match status" value="1"/>
</dbReference>
<dbReference type="Gene3D" id="3.40.50.300">
    <property type="entry name" value="P-loop containing nucleotide triphosphate hydrolases"/>
    <property type="match status" value="1"/>
</dbReference>
<evidence type="ECO:0000256" key="2">
    <source>
        <dbReference type="ARBA" id="ARBA00022741"/>
    </source>
</evidence>
<name>A0ABZ0S119_9BACI</name>
<evidence type="ECO:0000313" key="6">
    <source>
        <dbReference type="Proteomes" id="UP001322664"/>
    </source>
</evidence>
<dbReference type="InterPro" id="IPR027417">
    <property type="entry name" value="P-loop_NTPase"/>
</dbReference>
<dbReference type="EMBL" id="CP137624">
    <property type="protein sequence ID" value="WPK13156.1"/>
    <property type="molecule type" value="Genomic_DNA"/>
</dbReference>
<evidence type="ECO:0000313" key="5">
    <source>
        <dbReference type="EMBL" id="WPK13156.1"/>
    </source>
</evidence>
<dbReference type="InterPro" id="IPR032823">
    <property type="entry name" value="BCA_ABC_TP_C"/>
</dbReference>
<dbReference type="PROSITE" id="PS50893">
    <property type="entry name" value="ABC_TRANSPORTER_2"/>
    <property type="match status" value="1"/>
</dbReference>
<dbReference type="SMART" id="SM00382">
    <property type="entry name" value="AAA"/>
    <property type="match status" value="1"/>
</dbReference>
<gene>
    <name evidence="5" type="ORF">R6U77_05570</name>
</gene>
<sequence length="257" mass="28355">MSTLLKVDGLGIQFGGLKAVQNVNMYMDQGELIGLIGPNGAGKTTTFNMLTGVYAPTEGTITFGGKQIQGLDPYKVTRGGISRTFQNIRLFKELSVLDNVKVANHSLANHNILSSIFRLPKHFSGEAKMEQESLAFLKIFGLDVYKDELSKNLPYGMQRRLEIARALAAGPKLLLLDEPAAGMNPQETKELMDLIAFIRKEFNLTILLIEHDMSLVMGICERIYVLDHGQLIAEGSPAEIRSNPKVIEAYLGEEVTE</sequence>
<proteinExistence type="predicted"/>
<evidence type="ECO:0000256" key="3">
    <source>
        <dbReference type="ARBA" id="ARBA00022840"/>
    </source>
</evidence>
<organism evidence="5 6">
    <name type="scientific">Lysinibacillus louembei</name>
    <dbReference type="NCBI Taxonomy" id="1470088"/>
    <lineage>
        <taxon>Bacteria</taxon>
        <taxon>Bacillati</taxon>
        <taxon>Bacillota</taxon>
        <taxon>Bacilli</taxon>
        <taxon>Bacillales</taxon>
        <taxon>Bacillaceae</taxon>
        <taxon>Lysinibacillus</taxon>
    </lineage>
</organism>
<dbReference type="PANTHER" id="PTHR45772:SF7">
    <property type="entry name" value="AMINO ACID ABC TRANSPORTER ATP-BINDING PROTEIN"/>
    <property type="match status" value="1"/>
</dbReference>
<accession>A0ABZ0S119</accession>
<evidence type="ECO:0000256" key="1">
    <source>
        <dbReference type="ARBA" id="ARBA00022448"/>
    </source>
</evidence>
<dbReference type="InterPro" id="IPR051120">
    <property type="entry name" value="ABC_AA/LPS_Transport"/>
</dbReference>
<dbReference type="Pfam" id="PF12399">
    <property type="entry name" value="BCA_ABC_TP_C"/>
    <property type="match status" value="1"/>
</dbReference>
<keyword evidence="6" id="KW-1185">Reference proteome</keyword>
<keyword evidence="3 5" id="KW-0067">ATP-binding</keyword>
<feature type="domain" description="ABC transporter" evidence="4">
    <location>
        <begin position="5"/>
        <end position="253"/>
    </location>
</feature>
<dbReference type="Proteomes" id="UP001322664">
    <property type="component" value="Chromosome"/>
</dbReference>
<dbReference type="RefSeq" id="WP_319837754.1">
    <property type="nucleotide sequence ID" value="NZ_CP137624.1"/>
</dbReference>
<keyword evidence="1" id="KW-0813">Transport</keyword>
<reference evidence="5 6" key="1">
    <citation type="submission" date="2023-09" db="EMBL/GenBank/DDBJ databases">
        <authorList>
            <person name="Page C.A."/>
            <person name="Perez-Diaz I.M."/>
        </authorList>
    </citation>
    <scope>NUCLEOTIDE SEQUENCE [LARGE SCALE GENOMIC DNA]</scope>
    <source>
        <strain evidence="5 6">Ll15</strain>
    </source>
</reference>